<accession>A0AAD7E7K0</accession>
<keyword evidence="2 3" id="KW-0175">Coiled coil</keyword>
<feature type="region of interest" description="Disordered" evidence="4">
    <location>
        <begin position="807"/>
        <end position="826"/>
    </location>
</feature>
<feature type="compositionally biased region" description="Pro residues" evidence="4">
    <location>
        <begin position="573"/>
        <end position="591"/>
    </location>
</feature>
<feature type="coiled-coil region" evidence="3">
    <location>
        <begin position="146"/>
        <end position="180"/>
    </location>
</feature>
<dbReference type="EMBL" id="JARIHO010000150">
    <property type="protein sequence ID" value="KAJ7300885.1"/>
    <property type="molecule type" value="Genomic_DNA"/>
</dbReference>
<dbReference type="AlphaFoldDB" id="A0AAD7E7K0"/>
<keyword evidence="6" id="KW-1185">Reference proteome</keyword>
<feature type="coiled-coil region" evidence="3">
    <location>
        <begin position="399"/>
        <end position="451"/>
    </location>
</feature>
<reference evidence="5" key="1">
    <citation type="submission" date="2023-03" db="EMBL/GenBank/DDBJ databases">
        <title>Massive genome expansion in bonnet fungi (Mycena s.s.) driven by repeated elements and novel gene families across ecological guilds.</title>
        <authorList>
            <consortium name="Lawrence Berkeley National Laboratory"/>
            <person name="Harder C.B."/>
            <person name="Miyauchi S."/>
            <person name="Viragh M."/>
            <person name="Kuo A."/>
            <person name="Thoen E."/>
            <person name="Andreopoulos B."/>
            <person name="Lu D."/>
            <person name="Skrede I."/>
            <person name="Drula E."/>
            <person name="Henrissat B."/>
            <person name="Morin E."/>
            <person name="Kohler A."/>
            <person name="Barry K."/>
            <person name="LaButti K."/>
            <person name="Morin E."/>
            <person name="Salamov A."/>
            <person name="Lipzen A."/>
            <person name="Mereny Z."/>
            <person name="Hegedus B."/>
            <person name="Baldrian P."/>
            <person name="Stursova M."/>
            <person name="Weitz H."/>
            <person name="Taylor A."/>
            <person name="Grigoriev I.V."/>
            <person name="Nagy L.G."/>
            <person name="Martin F."/>
            <person name="Kauserud H."/>
        </authorList>
    </citation>
    <scope>NUCLEOTIDE SEQUENCE</scope>
    <source>
        <strain evidence="5">CBHHK002</strain>
    </source>
</reference>
<feature type="compositionally biased region" description="Low complexity" evidence="4">
    <location>
        <begin position="485"/>
        <end position="494"/>
    </location>
</feature>
<evidence type="ECO:0000256" key="2">
    <source>
        <dbReference type="ARBA" id="ARBA00023054"/>
    </source>
</evidence>
<name>A0AAD7E7K0_9AGAR</name>
<sequence>MAAEAQTPKKGVHWGLEDPSFGSPFSDASSMNSTSSLDFINSQLVAHGFAPAPGLSLVGIGNADLERVVKCLLGMLGQRVDDMTRTEDLTTKLRTLSYDHERLTTMHRTSVDAAANAEREASLHKSRLTATTRLLQASEAAHKNTLAELQRARTALQAVRATHQTELKKKEKEVERIVERWGKLSDMQAKLSAASSGLKCANLKVVVGTEVIGKGPELTEVALEQAEDARQWLSQENARLRGLLLGAVNEAQSMLYLARRSEREDEVWSASFCDFVYSWTVTQPVPFTLSTLFPMASHDAANDKLASLLAGLREAVTHPHATVVTPSPSAMPVSVPDGELVRLQGVIESLKAEIERSQKASVAQAAQTQAVFDQFAGDPRIVHNDIADASVDLMIAPVRDAEKERLEKIKAQLELERRNFTDAALKLGQEKAALEAERMKLLDEKRSWEVEKMLAELPPTPNPPSPLKASTSRKAGHNSPRKPSAKGVAVGKAGANRKTTRVSRRSSLVSPPRFQPAFETEVLPPLQAPSFTSAASSLLPTSFVLPPPSPSSAFPAPALILSSSSPLPLLELPQPPAPSLSPSPAPVPGPSTPSNFRLPFPMAKPFMPRMIHAYSPAKPSPLSRILMLSNSPATPTDGDFSSADTGETSTALEALLEADAGGPALVDALFPEVPPVRQMTLAEELGVSESPPESPEAQAQASVPVPGRVFSREPSNARFTAQEKGKGRVADAPGARGAKAVGEKENGEGRLKRKLVGLPKVSSPLSGAGDRGGVTKKARVEASIVGKSGSRTRVMAKLPAPSATKIGPRRVLVDSTEAPSARGWRG</sequence>
<dbReference type="Pfam" id="PF11559">
    <property type="entry name" value="ADIP"/>
    <property type="match status" value="1"/>
</dbReference>
<evidence type="ECO:0000256" key="3">
    <source>
        <dbReference type="SAM" id="Coils"/>
    </source>
</evidence>
<feature type="region of interest" description="Disordered" evidence="4">
    <location>
        <begin position="684"/>
        <end position="779"/>
    </location>
</feature>
<dbReference type="Proteomes" id="UP001218218">
    <property type="component" value="Unassembled WGS sequence"/>
</dbReference>
<feature type="region of interest" description="Disordered" evidence="4">
    <location>
        <begin position="455"/>
        <end position="511"/>
    </location>
</feature>
<feature type="region of interest" description="Disordered" evidence="4">
    <location>
        <begin position="570"/>
        <end position="596"/>
    </location>
</feature>
<dbReference type="PANTHER" id="PTHR47057:SF1">
    <property type="entry name" value="AFADIN_ALPHA-ACTININ-BINDING PROTEIN"/>
    <property type="match status" value="1"/>
</dbReference>
<proteinExistence type="inferred from homology"/>
<feature type="compositionally biased region" description="Basic and acidic residues" evidence="4">
    <location>
        <begin position="741"/>
        <end position="750"/>
    </location>
</feature>
<evidence type="ECO:0000313" key="5">
    <source>
        <dbReference type="EMBL" id="KAJ7300885.1"/>
    </source>
</evidence>
<organism evidence="5 6">
    <name type="scientific">Mycena albidolilacea</name>
    <dbReference type="NCBI Taxonomy" id="1033008"/>
    <lineage>
        <taxon>Eukaryota</taxon>
        <taxon>Fungi</taxon>
        <taxon>Dikarya</taxon>
        <taxon>Basidiomycota</taxon>
        <taxon>Agaricomycotina</taxon>
        <taxon>Agaricomycetes</taxon>
        <taxon>Agaricomycetidae</taxon>
        <taxon>Agaricales</taxon>
        <taxon>Marasmiineae</taxon>
        <taxon>Mycenaceae</taxon>
        <taxon>Mycena</taxon>
    </lineage>
</organism>
<dbReference type="PANTHER" id="PTHR47057">
    <property type="entry name" value="AFADIN/ALPHA-ACTININ-BINDING"/>
    <property type="match status" value="1"/>
</dbReference>
<evidence type="ECO:0000313" key="6">
    <source>
        <dbReference type="Proteomes" id="UP001218218"/>
    </source>
</evidence>
<gene>
    <name evidence="5" type="ORF">DFH08DRAFT_760470</name>
</gene>
<comment type="caution">
    <text evidence="5">The sequence shown here is derived from an EMBL/GenBank/DDBJ whole genome shotgun (WGS) entry which is preliminary data.</text>
</comment>
<comment type="similarity">
    <text evidence="1">Belongs to the ADIP family.</text>
</comment>
<feature type="region of interest" description="Disordered" evidence="4">
    <location>
        <begin position="627"/>
        <end position="646"/>
    </location>
</feature>
<evidence type="ECO:0000256" key="1">
    <source>
        <dbReference type="ARBA" id="ARBA00009291"/>
    </source>
</evidence>
<evidence type="ECO:0000256" key="4">
    <source>
        <dbReference type="SAM" id="MobiDB-lite"/>
    </source>
</evidence>
<protein>
    <submittedName>
        <fullName evidence="5">Afadin and alpha-actinin-binding-domain-containing protein</fullName>
    </submittedName>
</protein>
<dbReference type="InterPro" id="IPR021622">
    <property type="entry name" value="Afadin/alpha-actinin-bd"/>
</dbReference>
<feature type="compositionally biased region" description="Basic residues" evidence="4">
    <location>
        <begin position="474"/>
        <end position="484"/>
    </location>
</feature>